<proteinExistence type="predicted"/>
<keyword evidence="1" id="KW-0472">Membrane</keyword>
<keyword evidence="1" id="KW-0812">Transmembrane</keyword>
<keyword evidence="1" id="KW-1133">Transmembrane helix</keyword>
<evidence type="ECO:0000313" key="3">
    <source>
        <dbReference type="Proteomes" id="UP000730618"/>
    </source>
</evidence>
<organism evidence="2 3">
    <name type="scientific">Paenibacillus allorhizosphaerae</name>
    <dbReference type="NCBI Taxonomy" id="2849866"/>
    <lineage>
        <taxon>Bacteria</taxon>
        <taxon>Bacillati</taxon>
        <taxon>Bacillota</taxon>
        <taxon>Bacilli</taxon>
        <taxon>Bacillales</taxon>
        <taxon>Paenibacillaceae</taxon>
        <taxon>Paenibacillus</taxon>
    </lineage>
</organism>
<gene>
    <name evidence="2" type="ORF">PAECIP111802_04727</name>
</gene>
<comment type="caution">
    <text evidence="2">The sequence shown here is derived from an EMBL/GenBank/DDBJ whole genome shotgun (WGS) entry which is preliminary data.</text>
</comment>
<name>A0ABM8VMU7_9BACL</name>
<keyword evidence="3" id="KW-1185">Reference proteome</keyword>
<feature type="transmembrane region" description="Helical" evidence="1">
    <location>
        <begin position="128"/>
        <end position="149"/>
    </location>
</feature>
<feature type="transmembrane region" description="Helical" evidence="1">
    <location>
        <begin position="195"/>
        <end position="213"/>
    </location>
</feature>
<evidence type="ECO:0000256" key="1">
    <source>
        <dbReference type="SAM" id="Phobius"/>
    </source>
</evidence>
<feature type="transmembrane region" description="Helical" evidence="1">
    <location>
        <begin position="62"/>
        <end position="79"/>
    </location>
</feature>
<sequence>MVNYLFLLVSFFMFWVSMLIFTLILFRQKMKDHTYKIIMCSLLMTHVSIISFTLQSLKLPNYMILFQPICFIIFYYYIFRIQFLHTITVTLAVYMVNFIAESSLYLIYTRFHLEKFLELAQADEILPLFYLLIVNVLLSIALYKFRIGFTFVPFRKISNFKLSHIKRNTAFMVLSGLFIVTFGTSTLFFLHTIVLFGLTSVSTFMILLFHHFYTREIEE</sequence>
<feature type="transmembrane region" description="Helical" evidence="1">
    <location>
        <begin position="170"/>
        <end position="189"/>
    </location>
</feature>
<feature type="transmembrane region" description="Helical" evidence="1">
    <location>
        <begin position="38"/>
        <end position="56"/>
    </location>
</feature>
<reference evidence="2 3" key="1">
    <citation type="submission" date="2021-06" db="EMBL/GenBank/DDBJ databases">
        <authorList>
            <person name="Criscuolo A."/>
        </authorList>
    </citation>
    <scope>NUCLEOTIDE SEQUENCE [LARGE SCALE GENOMIC DNA]</scope>
    <source>
        <strain evidence="3">CIP 111802</strain>
    </source>
</reference>
<accession>A0ABM8VMU7</accession>
<dbReference type="Proteomes" id="UP000730618">
    <property type="component" value="Unassembled WGS sequence"/>
</dbReference>
<feature type="transmembrane region" description="Helical" evidence="1">
    <location>
        <begin position="91"/>
        <end position="108"/>
    </location>
</feature>
<evidence type="ECO:0000313" key="2">
    <source>
        <dbReference type="EMBL" id="CAG7650464.1"/>
    </source>
</evidence>
<protein>
    <recommendedName>
        <fullName evidence="4">Histidine kinase</fullName>
    </recommendedName>
</protein>
<dbReference type="EMBL" id="CAJVCE010000015">
    <property type="protein sequence ID" value="CAG7650464.1"/>
    <property type="molecule type" value="Genomic_DNA"/>
</dbReference>
<evidence type="ECO:0008006" key="4">
    <source>
        <dbReference type="Google" id="ProtNLM"/>
    </source>
</evidence>
<feature type="transmembrane region" description="Helical" evidence="1">
    <location>
        <begin position="6"/>
        <end position="26"/>
    </location>
</feature>